<evidence type="ECO:0000256" key="6">
    <source>
        <dbReference type="SAM" id="Phobius"/>
    </source>
</evidence>
<evidence type="ECO:0000313" key="9">
    <source>
        <dbReference type="Proteomes" id="UP000034154"/>
    </source>
</evidence>
<comment type="caution">
    <text evidence="8">The sequence shown here is derived from an EMBL/GenBank/DDBJ whole genome shotgun (WGS) entry which is preliminary data.</text>
</comment>
<dbReference type="Gene3D" id="3.40.30.10">
    <property type="entry name" value="Glutaredoxin"/>
    <property type="match status" value="1"/>
</dbReference>
<dbReference type="PROSITE" id="PS51352">
    <property type="entry name" value="THIOREDOXIN_2"/>
    <property type="match status" value="1"/>
</dbReference>
<evidence type="ECO:0000313" key="8">
    <source>
        <dbReference type="EMBL" id="KKT69483.1"/>
    </source>
</evidence>
<organism evidence="8 9">
    <name type="scientific">Candidatus Uhrbacteria bacterium GW2011_GWF2_44_350</name>
    <dbReference type="NCBI Taxonomy" id="1619000"/>
    <lineage>
        <taxon>Bacteria</taxon>
        <taxon>Candidatus Uhriibacteriota</taxon>
    </lineage>
</organism>
<dbReference type="Pfam" id="PF13462">
    <property type="entry name" value="Thioredoxin_4"/>
    <property type="match status" value="1"/>
</dbReference>
<dbReference type="PANTHER" id="PTHR13887">
    <property type="entry name" value="GLUTATHIONE S-TRANSFERASE KAPPA"/>
    <property type="match status" value="1"/>
</dbReference>
<feature type="domain" description="Thioredoxin" evidence="7">
    <location>
        <begin position="65"/>
        <end position="244"/>
    </location>
</feature>
<protein>
    <recommendedName>
        <fullName evidence="7">Thioredoxin domain-containing protein</fullName>
    </recommendedName>
</protein>
<keyword evidence="6" id="KW-0472">Membrane</keyword>
<dbReference type="Proteomes" id="UP000034154">
    <property type="component" value="Unassembled WGS sequence"/>
</dbReference>
<dbReference type="GO" id="GO:0016491">
    <property type="term" value="F:oxidoreductase activity"/>
    <property type="evidence" value="ECO:0007669"/>
    <property type="project" value="UniProtKB-KW"/>
</dbReference>
<reference evidence="8 9" key="1">
    <citation type="journal article" date="2015" name="Nature">
        <title>rRNA introns, odd ribosomes, and small enigmatic genomes across a large radiation of phyla.</title>
        <authorList>
            <person name="Brown C.T."/>
            <person name="Hug L.A."/>
            <person name="Thomas B.C."/>
            <person name="Sharon I."/>
            <person name="Castelle C.J."/>
            <person name="Singh A."/>
            <person name="Wilkins M.J."/>
            <person name="Williams K.H."/>
            <person name="Banfield J.F."/>
        </authorList>
    </citation>
    <scope>NUCLEOTIDE SEQUENCE [LARGE SCALE GENOMIC DNA]</scope>
</reference>
<feature type="transmembrane region" description="Helical" evidence="6">
    <location>
        <begin position="17"/>
        <end position="39"/>
    </location>
</feature>
<name>A0A0G1JDM1_9BACT</name>
<dbReference type="PANTHER" id="PTHR13887:SF14">
    <property type="entry name" value="DISULFIDE BOND FORMATION PROTEIN D"/>
    <property type="match status" value="1"/>
</dbReference>
<comment type="similarity">
    <text evidence="1">Belongs to the thioredoxin family. DsbA subfamily.</text>
</comment>
<accession>A0A0G1JDM1</accession>
<evidence type="ECO:0000256" key="1">
    <source>
        <dbReference type="ARBA" id="ARBA00005791"/>
    </source>
</evidence>
<keyword evidence="2" id="KW-0732">Signal</keyword>
<evidence type="ECO:0000256" key="2">
    <source>
        <dbReference type="ARBA" id="ARBA00022729"/>
    </source>
</evidence>
<keyword evidence="3" id="KW-0560">Oxidoreductase</keyword>
<dbReference type="AlphaFoldDB" id="A0A0G1JDM1"/>
<gene>
    <name evidence="8" type="ORF">UW63_C0057G0002</name>
</gene>
<dbReference type="InterPro" id="IPR036249">
    <property type="entry name" value="Thioredoxin-like_sf"/>
</dbReference>
<proteinExistence type="inferred from homology"/>
<sequence length="246" mass="27190">MKDSEESKTEKKKSLKALVLTVLILIGISLFIWRIFYFVDLIRSGQIADLRLAEAQEMSVSRLAATAAASASSLAVVSIAGDPATGSQTAPLTIVMFGDFGCTYSRDAAFTVRSLAYQYRDQVQLVYKDFPLTDLHPEAELAAEAAACANDQDHFWDMFDRLYQNQSALSRESLIDYARALNLDIGRFISCLDNRTHQADVAQDYEEGLALGVYGTPTFFLNGEMVQGAIPADFLRALIEKMSETQ</sequence>
<dbReference type="InterPro" id="IPR012336">
    <property type="entry name" value="Thioredoxin-like_fold"/>
</dbReference>
<keyword evidence="5" id="KW-0676">Redox-active center</keyword>
<keyword evidence="6" id="KW-0812">Transmembrane</keyword>
<dbReference type="InterPro" id="IPR013766">
    <property type="entry name" value="Thioredoxin_domain"/>
</dbReference>
<evidence type="ECO:0000256" key="3">
    <source>
        <dbReference type="ARBA" id="ARBA00023002"/>
    </source>
</evidence>
<evidence type="ECO:0000256" key="4">
    <source>
        <dbReference type="ARBA" id="ARBA00023157"/>
    </source>
</evidence>
<dbReference type="SUPFAM" id="SSF52833">
    <property type="entry name" value="Thioredoxin-like"/>
    <property type="match status" value="1"/>
</dbReference>
<keyword evidence="6" id="KW-1133">Transmembrane helix</keyword>
<keyword evidence="4" id="KW-1015">Disulfide bond</keyword>
<evidence type="ECO:0000259" key="7">
    <source>
        <dbReference type="PROSITE" id="PS51352"/>
    </source>
</evidence>
<evidence type="ECO:0000256" key="5">
    <source>
        <dbReference type="ARBA" id="ARBA00023284"/>
    </source>
</evidence>
<dbReference type="EMBL" id="LCJB01000057">
    <property type="protein sequence ID" value="KKT69483.1"/>
    <property type="molecule type" value="Genomic_DNA"/>
</dbReference>